<dbReference type="PANTHER" id="PTHR30093:SF47">
    <property type="entry name" value="TYPE IV PILUS NON-CORE MINOR PILIN PILE"/>
    <property type="match status" value="1"/>
</dbReference>
<dbReference type="AlphaFoldDB" id="A0A841HI27"/>
<evidence type="ECO:0000313" key="2">
    <source>
        <dbReference type="EMBL" id="MBB6091842.1"/>
    </source>
</evidence>
<dbReference type="InterPro" id="IPR031982">
    <property type="entry name" value="PilE-like"/>
</dbReference>
<evidence type="ECO:0000313" key="3">
    <source>
        <dbReference type="Proteomes" id="UP000588068"/>
    </source>
</evidence>
<sequence>MKQTQRGFTLIELMIVVTIIAIIASVGYPSYRQYVKRSARAEAKTALLENAQFLERNYTAANRYNQDSAGNDITDADLPVTQSPKDGGGKYTIVVVDGDDSPTASTFVLRAIPVAGGPMDNDECGTLTLSNAGVKDVTGSKPATECWGK</sequence>
<dbReference type="Proteomes" id="UP000588068">
    <property type="component" value="Unassembled WGS sequence"/>
</dbReference>
<protein>
    <submittedName>
        <fullName evidence="2">Type IV pilus assembly protein PilE</fullName>
    </submittedName>
</protein>
<accession>A0A841HI27</accession>
<keyword evidence="1" id="KW-1133">Transmembrane helix</keyword>
<comment type="caution">
    <text evidence="2">The sequence shown here is derived from an EMBL/GenBank/DDBJ whole genome shotgun (WGS) entry which is preliminary data.</text>
</comment>
<reference evidence="2 3" key="1">
    <citation type="submission" date="2020-08" db="EMBL/GenBank/DDBJ databases">
        <title>Genomic Encyclopedia of Type Strains, Phase IV (KMG-IV): sequencing the most valuable type-strain genomes for metagenomic binning, comparative biology and taxonomic classification.</title>
        <authorList>
            <person name="Goeker M."/>
        </authorList>
    </citation>
    <scope>NUCLEOTIDE SEQUENCE [LARGE SCALE GENOMIC DNA]</scope>
    <source>
        <strain evidence="2 3">DSM 26723</strain>
    </source>
</reference>
<keyword evidence="1" id="KW-0812">Transmembrane</keyword>
<dbReference type="Pfam" id="PF16732">
    <property type="entry name" value="ComP_DUS"/>
    <property type="match status" value="1"/>
</dbReference>
<name>A0A841HI27_9GAMM</name>
<dbReference type="GO" id="GO:0043683">
    <property type="term" value="P:type IV pilus assembly"/>
    <property type="evidence" value="ECO:0007669"/>
    <property type="project" value="InterPro"/>
</dbReference>
<evidence type="ECO:0000256" key="1">
    <source>
        <dbReference type="SAM" id="Phobius"/>
    </source>
</evidence>
<dbReference type="Pfam" id="PF07963">
    <property type="entry name" value="N_methyl"/>
    <property type="match status" value="1"/>
</dbReference>
<dbReference type="EMBL" id="JACHHZ010000001">
    <property type="protein sequence ID" value="MBB6091842.1"/>
    <property type="molecule type" value="Genomic_DNA"/>
</dbReference>
<feature type="transmembrane region" description="Helical" evidence="1">
    <location>
        <begin position="7"/>
        <end position="28"/>
    </location>
</feature>
<organism evidence="2 3">
    <name type="scientific">Povalibacter uvarum</name>
    <dbReference type="NCBI Taxonomy" id="732238"/>
    <lineage>
        <taxon>Bacteria</taxon>
        <taxon>Pseudomonadati</taxon>
        <taxon>Pseudomonadota</taxon>
        <taxon>Gammaproteobacteria</taxon>
        <taxon>Steroidobacterales</taxon>
        <taxon>Steroidobacteraceae</taxon>
        <taxon>Povalibacter</taxon>
    </lineage>
</organism>
<dbReference type="InterPro" id="IPR045584">
    <property type="entry name" value="Pilin-like"/>
</dbReference>
<dbReference type="NCBIfam" id="TIGR02532">
    <property type="entry name" value="IV_pilin_GFxxxE"/>
    <property type="match status" value="1"/>
</dbReference>
<dbReference type="InterPro" id="IPR012902">
    <property type="entry name" value="N_methyl_site"/>
</dbReference>
<dbReference type="RefSeq" id="WP_184329616.1">
    <property type="nucleotide sequence ID" value="NZ_JACHHZ010000001.1"/>
</dbReference>
<dbReference type="SUPFAM" id="SSF54523">
    <property type="entry name" value="Pili subunits"/>
    <property type="match status" value="1"/>
</dbReference>
<dbReference type="PANTHER" id="PTHR30093">
    <property type="entry name" value="GENERAL SECRETION PATHWAY PROTEIN G"/>
    <property type="match status" value="1"/>
</dbReference>
<dbReference type="Gene3D" id="3.30.700.10">
    <property type="entry name" value="Glycoprotein, Type 4 Pilin"/>
    <property type="match status" value="1"/>
</dbReference>
<gene>
    <name evidence="2" type="ORF">HNQ60_000688</name>
</gene>
<dbReference type="PROSITE" id="PS00409">
    <property type="entry name" value="PROKAR_NTER_METHYL"/>
    <property type="match status" value="1"/>
</dbReference>
<keyword evidence="3" id="KW-1185">Reference proteome</keyword>
<proteinExistence type="predicted"/>
<keyword evidence="1" id="KW-0472">Membrane</keyword>